<dbReference type="SUPFAM" id="SSF57850">
    <property type="entry name" value="RING/U-box"/>
    <property type="match status" value="1"/>
</dbReference>
<proteinExistence type="predicted"/>
<accession>A0ABD3FH14</accession>
<dbReference type="Proteomes" id="UP001632037">
    <property type="component" value="Unassembled WGS sequence"/>
</dbReference>
<feature type="region of interest" description="Disordered" evidence="1">
    <location>
        <begin position="62"/>
        <end position="82"/>
    </location>
</feature>
<protein>
    <submittedName>
        <fullName evidence="2">Uncharacterized protein</fullName>
    </submittedName>
</protein>
<evidence type="ECO:0000313" key="3">
    <source>
        <dbReference type="Proteomes" id="UP001632037"/>
    </source>
</evidence>
<dbReference type="AlphaFoldDB" id="A0ABD3FH14"/>
<feature type="compositionally biased region" description="Low complexity" evidence="1">
    <location>
        <begin position="70"/>
        <end position="82"/>
    </location>
</feature>
<dbReference type="Gene3D" id="1.20.120.1750">
    <property type="match status" value="1"/>
</dbReference>
<dbReference type="EMBL" id="JBIMZQ010000022">
    <property type="protein sequence ID" value="KAL3664976.1"/>
    <property type="molecule type" value="Genomic_DNA"/>
</dbReference>
<reference evidence="2 3" key="1">
    <citation type="submission" date="2024-09" db="EMBL/GenBank/DDBJ databases">
        <title>Genome sequencing and assembly of Phytophthora oleae, isolate VK10A, causative agent of rot of olive drupes.</title>
        <authorList>
            <person name="Conti Taguali S."/>
            <person name="Riolo M."/>
            <person name="La Spada F."/>
            <person name="Cacciola S.O."/>
            <person name="Dionisio G."/>
        </authorList>
    </citation>
    <scope>NUCLEOTIDE SEQUENCE [LARGE SCALE GENOMIC DNA]</scope>
    <source>
        <strain evidence="2 3">VK10A</strain>
    </source>
</reference>
<comment type="caution">
    <text evidence="2">The sequence shown here is derived from an EMBL/GenBank/DDBJ whole genome shotgun (WGS) entry which is preliminary data.</text>
</comment>
<gene>
    <name evidence="2" type="ORF">V7S43_010151</name>
</gene>
<name>A0ABD3FH14_9STRA</name>
<evidence type="ECO:0000313" key="2">
    <source>
        <dbReference type="EMBL" id="KAL3664976.1"/>
    </source>
</evidence>
<organism evidence="2 3">
    <name type="scientific">Phytophthora oleae</name>
    <dbReference type="NCBI Taxonomy" id="2107226"/>
    <lineage>
        <taxon>Eukaryota</taxon>
        <taxon>Sar</taxon>
        <taxon>Stramenopiles</taxon>
        <taxon>Oomycota</taxon>
        <taxon>Peronosporomycetes</taxon>
        <taxon>Peronosporales</taxon>
        <taxon>Peronosporaceae</taxon>
        <taxon>Phytophthora</taxon>
    </lineage>
</organism>
<keyword evidence="3" id="KW-1185">Reference proteome</keyword>
<evidence type="ECO:0000256" key="1">
    <source>
        <dbReference type="SAM" id="MobiDB-lite"/>
    </source>
</evidence>
<sequence length="82" mass="9184">MEMCFKCKATNHHNGNCRDFIEDENMVECRGCGVTVVKVEGCNMVQCVCGFKFSWAEEVGRQRAQRRRNTSSTTTGLAGTTK</sequence>